<dbReference type="PANTHER" id="PTHR46163:SF5">
    <property type="entry name" value="TYROSINE-PROTEIN PHOSPHATASE"/>
    <property type="match status" value="1"/>
</dbReference>
<evidence type="ECO:0008006" key="5">
    <source>
        <dbReference type="Google" id="ProtNLM"/>
    </source>
</evidence>
<keyword evidence="4" id="KW-1185">Reference proteome</keyword>
<evidence type="ECO:0000313" key="3">
    <source>
        <dbReference type="EMBL" id="GMS89686.1"/>
    </source>
</evidence>
<feature type="domain" description="Tyrosine-protein phosphatase" evidence="1">
    <location>
        <begin position="79"/>
        <end position="338"/>
    </location>
</feature>
<dbReference type="CDD" id="cd00047">
    <property type="entry name" value="PTPc"/>
    <property type="match status" value="1"/>
</dbReference>
<dbReference type="Gene3D" id="3.90.190.10">
    <property type="entry name" value="Protein tyrosine phosphatase superfamily"/>
    <property type="match status" value="1"/>
</dbReference>
<accession>A0AAV5T2H6</accession>
<evidence type="ECO:0000259" key="2">
    <source>
        <dbReference type="PROSITE" id="PS50056"/>
    </source>
</evidence>
<dbReference type="SUPFAM" id="SSF52799">
    <property type="entry name" value="(Phosphotyrosine protein) phosphatases II"/>
    <property type="match status" value="1"/>
</dbReference>
<dbReference type="PRINTS" id="PR00700">
    <property type="entry name" value="PRTYPHPHTASE"/>
</dbReference>
<comment type="caution">
    <text evidence="3">The sequence shown here is derived from an EMBL/GenBank/DDBJ whole genome shotgun (WGS) entry which is preliminary data.</text>
</comment>
<dbReference type="SMART" id="SM00404">
    <property type="entry name" value="PTPc_motif"/>
    <property type="match status" value="1"/>
</dbReference>
<dbReference type="SMART" id="SM00194">
    <property type="entry name" value="PTPc"/>
    <property type="match status" value="1"/>
</dbReference>
<dbReference type="PROSITE" id="PS50055">
    <property type="entry name" value="TYR_PHOSPHATASE_PTP"/>
    <property type="match status" value="1"/>
</dbReference>
<dbReference type="Pfam" id="PF00102">
    <property type="entry name" value="Y_phosphatase"/>
    <property type="match status" value="1"/>
</dbReference>
<dbReference type="InterPro" id="IPR029021">
    <property type="entry name" value="Prot-tyrosine_phosphatase-like"/>
</dbReference>
<dbReference type="InterPro" id="IPR003595">
    <property type="entry name" value="Tyr_Pase_cat"/>
</dbReference>
<feature type="non-terminal residue" evidence="3">
    <location>
        <position position="1"/>
    </location>
</feature>
<gene>
    <name evidence="3" type="ORF">PENTCL1PPCAC_11861</name>
</gene>
<reference evidence="3" key="1">
    <citation type="submission" date="2023-10" db="EMBL/GenBank/DDBJ databases">
        <title>Genome assembly of Pristionchus species.</title>
        <authorList>
            <person name="Yoshida K."/>
            <person name="Sommer R.J."/>
        </authorList>
    </citation>
    <scope>NUCLEOTIDE SEQUENCE</scope>
    <source>
        <strain evidence="3">RS0144</strain>
    </source>
</reference>
<evidence type="ECO:0000313" key="4">
    <source>
        <dbReference type="Proteomes" id="UP001432027"/>
    </source>
</evidence>
<dbReference type="PROSITE" id="PS50056">
    <property type="entry name" value="TYR_PHOSPHATASE_2"/>
    <property type="match status" value="1"/>
</dbReference>
<dbReference type="InterPro" id="IPR000242">
    <property type="entry name" value="PTP_cat"/>
</dbReference>
<dbReference type="InterPro" id="IPR016130">
    <property type="entry name" value="Tyr_Pase_AS"/>
</dbReference>
<dbReference type="InterPro" id="IPR052782">
    <property type="entry name" value="Oocyte-zygote_transition_reg"/>
</dbReference>
<dbReference type="AlphaFoldDB" id="A0AAV5T2H6"/>
<protein>
    <recommendedName>
        <fullName evidence="5">Tyrosine phosphatase</fullName>
    </recommendedName>
</protein>
<proteinExistence type="predicted"/>
<sequence length="392" mass="43700">VSTLASSTAQELSMQAANLATWLWGSIRGTQGPVDTHSSFTSPLNSSPILNSNNGSFDRRISSIARFLESVEKKGPVGVLREFKKVDRFFDTTASHRAFNANMSKNRYSDVPCVDDSRIRLRLGASQHGDYIHANRVIHPFICTQGPTQYTVHDFWRMVFQERASSIVMLCRPVEEGKSKCTIYWPEKVGETCRLPTLTVTNEGKDAEDEFNTLTFRVELNPKYDAASDCFGGEECRPLTVKLLRWIEWPDRSIPDQKSCLVPLRILDRVRGGTTIVHCSAGIGRTGSLIAIEMALQRLQTGKYVAIDDIVRELRCQRSHAIQTDTQYLYIHKVLVEAALQLGAGTLTTTSRVRASPSCMVPPSKEALILPPSARNAGNAFLKKCKSKSELF</sequence>
<dbReference type="Proteomes" id="UP001432027">
    <property type="component" value="Unassembled WGS sequence"/>
</dbReference>
<organism evidence="3 4">
    <name type="scientific">Pristionchus entomophagus</name>
    <dbReference type="NCBI Taxonomy" id="358040"/>
    <lineage>
        <taxon>Eukaryota</taxon>
        <taxon>Metazoa</taxon>
        <taxon>Ecdysozoa</taxon>
        <taxon>Nematoda</taxon>
        <taxon>Chromadorea</taxon>
        <taxon>Rhabditida</taxon>
        <taxon>Rhabditina</taxon>
        <taxon>Diplogasteromorpha</taxon>
        <taxon>Diplogasteroidea</taxon>
        <taxon>Neodiplogasteridae</taxon>
        <taxon>Pristionchus</taxon>
    </lineage>
</organism>
<dbReference type="PROSITE" id="PS00383">
    <property type="entry name" value="TYR_PHOSPHATASE_1"/>
    <property type="match status" value="1"/>
</dbReference>
<dbReference type="EMBL" id="BTSX01000003">
    <property type="protein sequence ID" value="GMS89686.1"/>
    <property type="molecule type" value="Genomic_DNA"/>
</dbReference>
<feature type="domain" description="Tyrosine specific protein phosphatases" evidence="2">
    <location>
        <begin position="271"/>
        <end position="329"/>
    </location>
</feature>
<dbReference type="PANTHER" id="PTHR46163">
    <property type="entry name" value="TYROSINE-PROTEIN PHOSPHATASE-RELATED"/>
    <property type="match status" value="1"/>
</dbReference>
<dbReference type="InterPro" id="IPR000387">
    <property type="entry name" value="Tyr_Pase_dom"/>
</dbReference>
<name>A0AAV5T2H6_9BILA</name>
<dbReference type="GO" id="GO:0004725">
    <property type="term" value="F:protein tyrosine phosphatase activity"/>
    <property type="evidence" value="ECO:0007669"/>
    <property type="project" value="InterPro"/>
</dbReference>
<evidence type="ECO:0000259" key="1">
    <source>
        <dbReference type="PROSITE" id="PS50055"/>
    </source>
</evidence>